<protein>
    <submittedName>
        <fullName evidence="6">Cellulose-binding domain protein</fullName>
    </submittedName>
</protein>
<evidence type="ECO:0000313" key="6">
    <source>
        <dbReference type="EMBL" id="AKF09674.1"/>
    </source>
</evidence>
<dbReference type="Pfam" id="PF07631">
    <property type="entry name" value="PSD4"/>
    <property type="match status" value="1"/>
</dbReference>
<dbReference type="Proteomes" id="UP000034883">
    <property type="component" value="Chromosome"/>
</dbReference>
<dbReference type="InterPro" id="IPR013042">
    <property type="entry name" value="DUF1592"/>
</dbReference>
<organism evidence="6 7">
    <name type="scientific">Sandaracinus amylolyticus</name>
    <dbReference type="NCBI Taxonomy" id="927083"/>
    <lineage>
        <taxon>Bacteria</taxon>
        <taxon>Pseudomonadati</taxon>
        <taxon>Myxococcota</taxon>
        <taxon>Polyangia</taxon>
        <taxon>Polyangiales</taxon>
        <taxon>Sandaracinaceae</taxon>
        <taxon>Sandaracinus</taxon>
    </lineage>
</organism>
<feature type="signal peptide" evidence="2">
    <location>
        <begin position="1"/>
        <end position="21"/>
    </location>
</feature>
<dbReference type="InterPro" id="IPR013039">
    <property type="entry name" value="DUF1588"/>
</dbReference>
<feature type="domain" description="DUF1592" evidence="4">
    <location>
        <begin position="227"/>
        <end position="360"/>
    </location>
</feature>
<dbReference type="OrthoDB" id="188778at2"/>
<feature type="domain" description="DUF1588" evidence="3">
    <location>
        <begin position="381"/>
        <end position="477"/>
    </location>
</feature>
<gene>
    <name evidence="6" type="ORF">DB32_006823</name>
</gene>
<dbReference type="AlphaFoldDB" id="A0A0F6SH19"/>
<feature type="chain" id="PRO_5002509814" evidence="2">
    <location>
        <begin position="22"/>
        <end position="569"/>
    </location>
</feature>
<evidence type="ECO:0000259" key="5">
    <source>
        <dbReference type="Pfam" id="PF07637"/>
    </source>
</evidence>
<dbReference type="Pfam" id="PF07627">
    <property type="entry name" value="PSCyt3"/>
    <property type="match status" value="1"/>
</dbReference>
<feature type="compositionally biased region" description="Pro residues" evidence="1">
    <location>
        <begin position="46"/>
        <end position="57"/>
    </location>
</feature>
<evidence type="ECO:0000259" key="4">
    <source>
        <dbReference type="Pfam" id="PF07631"/>
    </source>
</evidence>
<feature type="domain" description="DUF1595" evidence="5">
    <location>
        <begin position="155"/>
        <end position="215"/>
    </location>
</feature>
<dbReference type="STRING" id="927083.DB32_006823"/>
<name>A0A0F6SH19_9BACT</name>
<keyword evidence="2" id="KW-0732">Signal</keyword>
<dbReference type="PROSITE" id="PS51257">
    <property type="entry name" value="PROKAR_LIPOPROTEIN"/>
    <property type="match status" value="1"/>
</dbReference>
<dbReference type="InterPro" id="IPR013043">
    <property type="entry name" value="DUF1595"/>
</dbReference>
<dbReference type="EMBL" id="CP011125">
    <property type="protein sequence ID" value="AKF09674.1"/>
    <property type="molecule type" value="Genomic_DNA"/>
</dbReference>
<evidence type="ECO:0000313" key="7">
    <source>
        <dbReference type="Proteomes" id="UP000034883"/>
    </source>
</evidence>
<feature type="region of interest" description="Disordered" evidence="1">
    <location>
        <begin position="30"/>
        <end position="65"/>
    </location>
</feature>
<dbReference type="Pfam" id="PF07637">
    <property type="entry name" value="PSD5"/>
    <property type="match status" value="1"/>
</dbReference>
<dbReference type="KEGG" id="samy:DB32_006823"/>
<sequence>MKLVQAIVIIGALAMASVGCVGNLGDGAAGPSGSGRPGGPNNPGNPNNPRPNEPVPACPDGDELGPRVVRRLTASELETTIRTVFSLDASAWSGPTTPPDAASGDGFTGDVDRLRVNETYASRLLETGRAVADVVSAQPRLSTMLPCATAGDEACARNFVTTYARRLYRRAPTDAELNRYLEAYRRIVPAAGFPAWVRAATIAMVQSPHVVWRSELGTVSGDGVAQLAGWEIATELAYTYTGAPPDDALLSRAERGELDDPAVVRDVARSMVLDDAGAVRPAFRRIALRFFEQWASLSSLPNITKDVELYPGFTPAVRDAMRRELDAYFDHVILEERGGVAELLTSPSTYVDATLASYYGFGAASGGDMIAAERPEGWGIGLLAQGGWLSVQANAEITSPTRRGHFIRDRLLCQEIPPPPPTVGPLPEVDVGSVSTRERYEVLHASNESCNSCHRLMDPIGFGFEHLDAAGRRRETEGRFEIDDSGRLTNVSAGDIEFEGAEAIAAHLAELPEVEGCIATWVARHAYAIDRHDAACMAASARPELEQDGGSFVDHWIALAGTAHFTSRR</sequence>
<accession>A0A0F6SH19</accession>
<evidence type="ECO:0000256" key="2">
    <source>
        <dbReference type="SAM" id="SignalP"/>
    </source>
</evidence>
<keyword evidence="7" id="KW-1185">Reference proteome</keyword>
<evidence type="ECO:0000256" key="1">
    <source>
        <dbReference type="SAM" id="MobiDB-lite"/>
    </source>
</evidence>
<evidence type="ECO:0000259" key="3">
    <source>
        <dbReference type="Pfam" id="PF07627"/>
    </source>
</evidence>
<dbReference type="RefSeq" id="WP_053236704.1">
    <property type="nucleotide sequence ID" value="NZ_CP011125.1"/>
</dbReference>
<reference evidence="6 7" key="1">
    <citation type="submission" date="2015-03" db="EMBL/GenBank/DDBJ databases">
        <title>Genome assembly of Sandaracinus amylolyticus DSM 53668.</title>
        <authorList>
            <person name="Sharma G."/>
            <person name="Subramanian S."/>
        </authorList>
    </citation>
    <scope>NUCLEOTIDE SEQUENCE [LARGE SCALE GENOMIC DNA]</scope>
    <source>
        <strain evidence="6 7">DSM 53668</strain>
    </source>
</reference>
<proteinExistence type="predicted"/>